<name>B4VUH2_9CYAN</name>
<sequence length="184" mass="21004">MICHFLIGSPSSGKSTLAAKLTQLEPKAVIVSTDAIRAQLFGDENIQGDWSLIEAQVLQQIHRSIADGNPVIYDATNAKPEWRRSLLPKISGETVRWLAWYLTTPLETCKVWNRQRQRQVPDQVIEDFYRALRDHPPQTNEGFLAVNSVNLVDTESDIWQMFNQSIGRDAPWRVSTCNLKDRQD</sequence>
<dbReference type="PIRSF" id="PIRSF037081">
    <property type="entry name" value="P-loop_All4644_prd"/>
    <property type="match status" value="1"/>
</dbReference>
<dbReference type="InterPro" id="IPR027417">
    <property type="entry name" value="P-loop_NTPase"/>
</dbReference>
<evidence type="ECO:0008006" key="3">
    <source>
        <dbReference type="Google" id="ProtNLM"/>
    </source>
</evidence>
<dbReference type="Pfam" id="PF13671">
    <property type="entry name" value="AAA_33"/>
    <property type="match status" value="1"/>
</dbReference>
<proteinExistence type="predicted"/>
<keyword evidence="2" id="KW-1185">Reference proteome</keyword>
<dbReference type="Proteomes" id="UP000003835">
    <property type="component" value="Unassembled WGS sequence"/>
</dbReference>
<dbReference type="SUPFAM" id="SSF52540">
    <property type="entry name" value="P-loop containing nucleoside triphosphate hydrolases"/>
    <property type="match status" value="1"/>
</dbReference>
<dbReference type="AlphaFoldDB" id="B4VUH2"/>
<accession>B4VUH2</accession>
<dbReference type="HOGENOM" id="CLU_119902_0_0_3"/>
<evidence type="ECO:0000313" key="2">
    <source>
        <dbReference type="Proteomes" id="UP000003835"/>
    </source>
</evidence>
<gene>
    <name evidence="1" type="ORF">MC7420_4026</name>
</gene>
<dbReference type="RefSeq" id="WP_006102348.1">
    <property type="nucleotide sequence ID" value="NZ_DS989853.1"/>
</dbReference>
<dbReference type="OrthoDB" id="484613at2"/>
<evidence type="ECO:0000313" key="1">
    <source>
        <dbReference type="EMBL" id="EDX74502.1"/>
    </source>
</evidence>
<dbReference type="eggNOG" id="COG4639">
    <property type="taxonomic scope" value="Bacteria"/>
</dbReference>
<reference evidence="1 2" key="1">
    <citation type="submission" date="2008-07" db="EMBL/GenBank/DDBJ databases">
        <authorList>
            <person name="Tandeau de Marsac N."/>
            <person name="Ferriera S."/>
            <person name="Johnson J."/>
            <person name="Kravitz S."/>
            <person name="Beeson K."/>
            <person name="Sutton G."/>
            <person name="Rogers Y.-H."/>
            <person name="Friedman R."/>
            <person name="Frazier M."/>
            <person name="Venter J.C."/>
        </authorList>
    </citation>
    <scope>NUCLEOTIDE SEQUENCE [LARGE SCALE GENOMIC DNA]</scope>
    <source>
        <strain evidence="1 2">PCC 7420</strain>
    </source>
</reference>
<protein>
    <recommendedName>
        <fullName evidence="3">Kinase</fullName>
    </recommendedName>
</protein>
<dbReference type="STRING" id="118168.MC7420_4026"/>
<organism evidence="1 2">
    <name type="scientific">Coleofasciculus chthonoplastes PCC 7420</name>
    <dbReference type="NCBI Taxonomy" id="118168"/>
    <lineage>
        <taxon>Bacteria</taxon>
        <taxon>Bacillati</taxon>
        <taxon>Cyanobacteriota</taxon>
        <taxon>Cyanophyceae</taxon>
        <taxon>Coleofasciculales</taxon>
        <taxon>Coleofasciculaceae</taxon>
        <taxon>Coleofasciculus</taxon>
    </lineage>
</organism>
<dbReference type="Gene3D" id="3.40.50.300">
    <property type="entry name" value="P-loop containing nucleotide triphosphate hydrolases"/>
    <property type="match status" value="1"/>
</dbReference>
<dbReference type="InterPro" id="IPR017101">
    <property type="entry name" value="P-loop_ATP/GTP-bd_All4644_prd"/>
</dbReference>
<dbReference type="EMBL" id="DS989853">
    <property type="protein sequence ID" value="EDX74502.1"/>
    <property type="molecule type" value="Genomic_DNA"/>
</dbReference>